<accession>A0A8S1PYQ2</accession>
<evidence type="ECO:0000313" key="1">
    <source>
        <dbReference type="EMBL" id="CAD8107719.1"/>
    </source>
</evidence>
<dbReference type="AlphaFoldDB" id="A0A8S1PYQ2"/>
<organism evidence="1 2">
    <name type="scientific">Paramecium primaurelia</name>
    <dbReference type="NCBI Taxonomy" id="5886"/>
    <lineage>
        <taxon>Eukaryota</taxon>
        <taxon>Sar</taxon>
        <taxon>Alveolata</taxon>
        <taxon>Ciliophora</taxon>
        <taxon>Intramacronucleata</taxon>
        <taxon>Oligohymenophorea</taxon>
        <taxon>Peniculida</taxon>
        <taxon>Parameciidae</taxon>
        <taxon>Paramecium</taxon>
    </lineage>
</organism>
<gene>
    <name evidence="1" type="ORF">PPRIM_AZ9-3.1.T1340126</name>
</gene>
<keyword evidence="2" id="KW-1185">Reference proteome</keyword>
<dbReference type="EMBL" id="CAJJDM010000137">
    <property type="protein sequence ID" value="CAD8107719.1"/>
    <property type="molecule type" value="Genomic_DNA"/>
</dbReference>
<dbReference type="OMA" id="QFICINK"/>
<dbReference type="Proteomes" id="UP000688137">
    <property type="component" value="Unassembled WGS sequence"/>
</dbReference>
<comment type="caution">
    <text evidence="1">The sequence shown here is derived from an EMBL/GenBank/DDBJ whole genome shotgun (WGS) entry which is preliminary data.</text>
</comment>
<proteinExistence type="predicted"/>
<sequence>MDNKQLVIYIREDDELETIKKTENEDIVPQLNQQTKQSCQIGRNIKKGLLLWKEFYKQELIKNKIKNPYATHNELTSIISQKWKRKKKHKKIVNKLKLKIKQENITELTIQDNNVEQIQINNQQKDEIIEKLRTQTFKLIYLNNICELKGEIILEAIKNNMQFIYINKSYENNQQDNEDFTNSKIIQNNQESQENKQVQKKKDSEDEPIIDENETNLKIINKIMNYL</sequence>
<protein>
    <submittedName>
        <fullName evidence="1">Uncharacterized protein</fullName>
    </submittedName>
</protein>
<evidence type="ECO:0000313" key="2">
    <source>
        <dbReference type="Proteomes" id="UP000688137"/>
    </source>
</evidence>
<name>A0A8S1PYQ2_PARPR</name>
<reference evidence="1" key="1">
    <citation type="submission" date="2021-01" db="EMBL/GenBank/DDBJ databases">
        <authorList>
            <consortium name="Genoscope - CEA"/>
            <person name="William W."/>
        </authorList>
    </citation>
    <scope>NUCLEOTIDE SEQUENCE</scope>
</reference>